<feature type="compositionally biased region" description="Basic and acidic residues" evidence="1">
    <location>
        <begin position="985"/>
        <end position="994"/>
    </location>
</feature>
<feature type="compositionally biased region" description="Low complexity" evidence="1">
    <location>
        <begin position="352"/>
        <end position="366"/>
    </location>
</feature>
<feature type="domain" description="PIN" evidence="2">
    <location>
        <begin position="1391"/>
        <end position="1548"/>
    </location>
</feature>
<name>A0A2S5BFT1_9BASI</name>
<dbReference type="Gene3D" id="1.25.40.10">
    <property type="entry name" value="Tetratricopeptide repeat domain"/>
    <property type="match status" value="1"/>
</dbReference>
<feature type="compositionally biased region" description="Low complexity" evidence="1">
    <location>
        <begin position="310"/>
        <end position="325"/>
    </location>
</feature>
<dbReference type="InterPro" id="IPR002716">
    <property type="entry name" value="PIN_dom"/>
</dbReference>
<dbReference type="InterPro" id="IPR045153">
    <property type="entry name" value="Est1/Ebs1-like"/>
</dbReference>
<dbReference type="EMBL" id="PJQD01000013">
    <property type="protein sequence ID" value="POY75620.1"/>
    <property type="molecule type" value="Genomic_DNA"/>
</dbReference>
<dbReference type="GO" id="GO:0004540">
    <property type="term" value="F:RNA nuclease activity"/>
    <property type="evidence" value="ECO:0007669"/>
    <property type="project" value="UniProtKB-ARBA"/>
</dbReference>
<feature type="compositionally biased region" description="Low complexity" evidence="1">
    <location>
        <begin position="254"/>
        <end position="265"/>
    </location>
</feature>
<dbReference type="GO" id="GO:0070034">
    <property type="term" value="F:telomerase RNA binding"/>
    <property type="evidence" value="ECO:0007669"/>
    <property type="project" value="TreeGrafter"/>
</dbReference>
<dbReference type="GO" id="GO:0042162">
    <property type="term" value="F:telomeric DNA binding"/>
    <property type="evidence" value="ECO:0007669"/>
    <property type="project" value="TreeGrafter"/>
</dbReference>
<dbReference type="OrthoDB" id="2017974at2759"/>
<dbReference type="SMART" id="SM00670">
    <property type="entry name" value="PINc"/>
    <property type="match status" value="1"/>
</dbReference>
<evidence type="ECO:0000313" key="4">
    <source>
        <dbReference type="Proteomes" id="UP000237144"/>
    </source>
</evidence>
<feature type="compositionally biased region" description="Low complexity" evidence="1">
    <location>
        <begin position="272"/>
        <end position="286"/>
    </location>
</feature>
<organism evidence="3 4">
    <name type="scientific">Rhodotorula taiwanensis</name>
    <dbReference type="NCBI Taxonomy" id="741276"/>
    <lineage>
        <taxon>Eukaryota</taxon>
        <taxon>Fungi</taxon>
        <taxon>Dikarya</taxon>
        <taxon>Basidiomycota</taxon>
        <taxon>Pucciniomycotina</taxon>
        <taxon>Microbotryomycetes</taxon>
        <taxon>Sporidiobolales</taxon>
        <taxon>Sporidiobolaceae</taxon>
        <taxon>Rhodotorula</taxon>
    </lineage>
</organism>
<feature type="region of interest" description="Disordered" evidence="1">
    <location>
        <begin position="254"/>
        <end position="509"/>
    </location>
</feature>
<dbReference type="PANTHER" id="PTHR15696">
    <property type="entry name" value="SMG-7 SUPPRESSOR WITH MORPHOLOGICAL EFFECT ON GENITALIA PROTEIN 7"/>
    <property type="match status" value="1"/>
</dbReference>
<comment type="caution">
    <text evidence="3">The sequence shown here is derived from an EMBL/GenBank/DDBJ whole genome shotgun (WGS) entry which is preliminary data.</text>
</comment>
<dbReference type="SUPFAM" id="SSF88723">
    <property type="entry name" value="PIN domain-like"/>
    <property type="match status" value="1"/>
</dbReference>
<feature type="region of interest" description="Disordered" evidence="1">
    <location>
        <begin position="80"/>
        <end position="233"/>
    </location>
</feature>
<dbReference type="InterPro" id="IPR029060">
    <property type="entry name" value="PIN-like_dom_sf"/>
</dbReference>
<dbReference type="Gene3D" id="3.40.50.1010">
    <property type="entry name" value="5'-nuclease"/>
    <property type="match status" value="1"/>
</dbReference>
<feature type="region of interest" description="Disordered" evidence="1">
    <location>
        <begin position="961"/>
        <end position="1027"/>
    </location>
</feature>
<protein>
    <recommendedName>
        <fullName evidence="2">PIN domain-containing protein</fullName>
    </recommendedName>
</protein>
<feature type="compositionally biased region" description="Basic and acidic residues" evidence="1">
    <location>
        <begin position="474"/>
        <end position="484"/>
    </location>
</feature>
<dbReference type="InterPro" id="IPR018834">
    <property type="entry name" value="DNA/RNA-bd_Est1-type"/>
</dbReference>
<evidence type="ECO:0000313" key="3">
    <source>
        <dbReference type="EMBL" id="POY75620.1"/>
    </source>
</evidence>
<feature type="compositionally biased region" description="Acidic residues" evidence="1">
    <location>
        <begin position="1321"/>
        <end position="1338"/>
    </location>
</feature>
<proteinExistence type="predicted"/>
<dbReference type="CDD" id="cd09880">
    <property type="entry name" value="PIN_Smg5-6-like"/>
    <property type="match status" value="1"/>
</dbReference>
<gene>
    <name evidence="3" type="ORF">BMF94_1242</name>
</gene>
<dbReference type="GO" id="GO:0005697">
    <property type="term" value="C:telomerase holoenzyme complex"/>
    <property type="evidence" value="ECO:0007669"/>
    <property type="project" value="TreeGrafter"/>
</dbReference>
<feature type="region of interest" description="Disordered" evidence="1">
    <location>
        <begin position="521"/>
        <end position="551"/>
    </location>
</feature>
<dbReference type="Proteomes" id="UP000237144">
    <property type="component" value="Unassembled WGS sequence"/>
</dbReference>
<feature type="compositionally biased region" description="Low complexity" evidence="1">
    <location>
        <begin position="120"/>
        <end position="140"/>
    </location>
</feature>
<keyword evidence="4" id="KW-1185">Reference proteome</keyword>
<sequence>MAAVARAAPPSRTGSGHHYMHSTARAPYAVQHDYDYDYDFDSAIPAQYAAAPGPSTSGALSPAAALVNSWRTNAAAALESDPYHQHPTDYYRPQSPVYPAQTGYSHRHRSPNRGPKPTRSSRPPSGLSSSNAASGSRLSLDQQYGYPPQSPATTADFVPSSSSHRARAQIAAGAVPPLPPPVPSSSSQRNHHVHPSADGGAKYSSSHAATSRSSVSLSQHPNSSSRAAGSRYHHSARNAYDADYDRQLAAGPASAAGAGTASSSSRGLFDPRGQGATGAASSSSRRLPGAASSSPRRGQGEERTRPRHGSSTTSTVSPHPSAASTLHPPPLTSVPYAGAGDAPPPSPRSAKRNAGAGERASRSSAAADDRRPARSKREPVQLMDLGRRAGTDRGSRLEPGQHSHGRKTSDAKDSHESLESLQTDFSGRTKSSGAAGGRRRRRAGADGEGEDGEFESGLAGLANAAAGGASKSRQLFDPRKDDPMRFAAPRPGSVASSTTKHAFPSGLTGSTFTLQTESVMNLPDTSGIDDAASGHAPAPTSSSHSKRPDHPILAELKKAYRGILELEKKLQDEHRKVTREAERDADAATGQNAPTAGGVKIQGQGKKYDDAYWVKLAKAHKQLAEAHYSFLQMALDPNIPAGLHSLPQRYNIPTRLWQVAFHQLLERMRHAVVSSPPPTGDDPNEANVLDHLIEFIQFAYTHYSQLFEDPAVSVFRAAWIEQLGDLARYRMAVAGLASRVHAAQDASNDLSAEALQGREDLGDDRAAAPRRRPADAASIGQAALNDWDLEEQETWREMAREWYALGLAESPGTGRLQHHLALLSKGDELRALYHYTKSLTTAHPYLSARESILPLFEEEHQARRTQSDVSQHELFVHLHGMLFTKISLDDFEDCLERFLERLRQEAWSLEKAAEGLTSPHDAEPGLSFADRDWCMLGIINIAALMQYGAEDGVLKKLMTPESGETNEGAATSASTTKRHPHSRQARHDRARDSSSKSQSAPQALMLKRGDGETGITSPALHDNMDDDASELGAEADDVVKRLQPATSIEPEDDPLPFKLAQRLAFSILTTLLDIPFFRAGHEEVPNPYVTILCTFLAHVSYHPEAMRHLERSVPWEALATLFNRISPPVEIRLDTPSKLVGGKPLPEDHCLRGMEWAGRQLFGRGYWREPRSRSAAASPASGLGTGQGPPIEGIEGTTIRIENEADALRFDLAALQGADPLAARLDDEADDFPIAFSSTAAMLAEGRWRRLAICAAWLVRNVPGFDYNLRATNAGQRFSVSGALRIKVARWAREDEDAREAERLSRLALEDRTIPSGDLPSTDDDESDEEDFEDENDSDEVKELKSRRRQLKSIIRQARLATRAPRVSKSGRKARLGSKATPVPHVFPGYTVLVFDTNILLTSLGLLSELVAAECWTIILPLAVITELDGLRRNDSPLGVAAAEAIDYLEQAVRGYSRYLRVQTSRGNYLKDLAIRNEAIDFGTGPETSTQDSARSLDDVILRAASWQKEHFSNRLALVNPRAVAEGRKVPSDTVQVVLVTFDRNLRLKASARGVEATDEKGLKKAIEAAPIGSGG</sequence>
<dbReference type="PANTHER" id="PTHR15696:SF0">
    <property type="entry name" value="TELOMERASE-BINDING PROTEIN EST1A"/>
    <property type="match status" value="1"/>
</dbReference>
<dbReference type="STRING" id="741276.A0A2S5BFT1"/>
<feature type="compositionally biased region" description="Low complexity" evidence="1">
    <location>
        <begin position="204"/>
        <end position="218"/>
    </location>
</feature>
<feature type="compositionally biased region" description="Basic and acidic residues" evidence="1">
    <location>
        <begin position="574"/>
        <end position="586"/>
    </location>
</feature>
<feature type="region of interest" description="Disordered" evidence="1">
    <location>
        <begin position="1313"/>
        <end position="1345"/>
    </location>
</feature>
<dbReference type="GO" id="GO:0000184">
    <property type="term" value="P:nuclear-transcribed mRNA catabolic process, nonsense-mediated decay"/>
    <property type="evidence" value="ECO:0007669"/>
    <property type="project" value="TreeGrafter"/>
</dbReference>
<evidence type="ECO:0000259" key="2">
    <source>
        <dbReference type="SMART" id="SM00670"/>
    </source>
</evidence>
<accession>A0A2S5BFT1</accession>
<feature type="region of interest" description="Disordered" evidence="1">
    <location>
        <begin position="574"/>
        <end position="602"/>
    </location>
</feature>
<feature type="compositionally biased region" description="Basic and acidic residues" evidence="1">
    <location>
        <begin position="367"/>
        <end position="418"/>
    </location>
</feature>
<feature type="compositionally biased region" description="Polar residues" evidence="1">
    <location>
        <begin position="962"/>
        <end position="975"/>
    </location>
</feature>
<feature type="compositionally biased region" description="Low complexity" evidence="1">
    <location>
        <begin position="455"/>
        <end position="469"/>
    </location>
</feature>
<dbReference type="InterPro" id="IPR011990">
    <property type="entry name" value="TPR-like_helical_dom_sf"/>
</dbReference>
<dbReference type="Pfam" id="PF10373">
    <property type="entry name" value="EST1_DNA_bind"/>
    <property type="match status" value="1"/>
</dbReference>
<dbReference type="SUPFAM" id="SSF48452">
    <property type="entry name" value="TPR-like"/>
    <property type="match status" value="1"/>
</dbReference>
<evidence type="ECO:0000256" key="1">
    <source>
        <dbReference type="SAM" id="MobiDB-lite"/>
    </source>
</evidence>
<dbReference type="Pfam" id="PF13638">
    <property type="entry name" value="PIN_4"/>
    <property type="match status" value="1"/>
</dbReference>
<reference evidence="3 4" key="1">
    <citation type="journal article" date="2018" name="Front. Microbiol.">
        <title>Prospects for Fungal Bioremediation of Acidic Radioactive Waste Sites: Characterization and Genome Sequence of Rhodotorula taiwanensis MD1149.</title>
        <authorList>
            <person name="Tkavc R."/>
            <person name="Matrosova V.Y."/>
            <person name="Grichenko O.E."/>
            <person name="Gostincar C."/>
            <person name="Volpe R.P."/>
            <person name="Klimenkova P."/>
            <person name="Gaidamakova E.K."/>
            <person name="Zhou C.E."/>
            <person name="Stewart B.J."/>
            <person name="Lyman M.G."/>
            <person name="Malfatti S.A."/>
            <person name="Rubinfeld B."/>
            <person name="Courtot M."/>
            <person name="Singh J."/>
            <person name="Dalgard C.L."/>
            <person name="Hamilton T."/>
            <person name="Frey K.G."/>
            <person name="Gunde-Cimerman N."/>
            <person name="Dugan L."/>
            <person name="Daly M.J."/>
        </authorList>
    </citation>
    <scope>NUCLEOTIDE SEQUENCE [LARGE SCALE GENOMIC DNA]</scope>
    <source>
        <strain evidence="3 4">MD1149</strain>
    </source>
</reference>